<dbReference type="OrthoDB" id="186585at2"/>
<dbReference type="Proteomes" id="UP000198520">
    <property type="component" value="Unassembled WGS sequence"/>
</dbReference>
<dbReference type="Gene3D" id="1.10.10.10">
    <property type="entry name" value="Winged helix-like DNA-binding domain superfamily/Winged helix DNA-binding domain"/>
    <property type="match status" value="1"/>
</dbReference>
<dbReference type="InterPro" id="IPR037171">
    <property type="entry name" value="NagB/RpiA_transferase-like"/>
</dbReference>
<evidence type="ECO:0000256" key="4">
    <source>
        <dbReference type="ARBA" id="ARBA00023163"/>
    </source>
</evidence>
<dbReference type="GO" id="GO:0003677">
    <property type="term" value="F:DNA binding"/>
    <property type="evidence" value="ECO:0007669"/>
    <property type="project" value="UniProtKB-KW"/>
</dbReference>
<dbReference type="PANTHER" id="PTHR34294:SF1">
    <property type="entry name" value="TRANSCRIPTIONAL REGULATOR LSRR"/>
    <property type="match status" value="1"/>
</dbReference>
<comment type="similarity">
    <text evidence="1">Belongs to the SorC transcriptional regulatory family.</text>
</comment>
<evidence type="ECO:0000259" key="5">
    <source>
        <dbReference type="Pfam" id="PF04198"/>
    </source>
</evidence>
<dbReference type="AlphaFoldDB" id="A0A1I2CPA8"/>
<reference evidence="7" key="1">
    <citation type="submission" date="2016-10" db="EMBL/GenBank/DDBJ databases">
        <authorList>
            <person name="Varghese N."/>
            <person name="Submissions S."/>
        </authorList>
    </citation>
    <scope>NUCLEOTIDE SEQUENCE [LARGE SCALE GENOMIC DNA]</scope>
    <source>
        <strain evidence="7">DSM 19083</strain>
    </source>
</reference>
<dbReference type="InterPro" id="IPR007324">
    <property type="entry name" value="Sugar-bd_dom_put"/>
</dbReference>
<dbReference type="InterPro" id="IPR051054">
    <property type="entry name" value="SorC_transcr_regulators"/>
</dbReference>
<dbReference type="InterPro" id="IPR036388">
    <property type="entry name" value="WH-like_DNA-bd_sf"/>
</dbReference>
<dbReference type="SUPFAM" id="SSF100950">
    <property type="entry name" value="NagB/RpiA/CoA transferase-like"/>
    <property type="match status" value="1"/>
</dbReference>
<organism evidence="6 7">
    <name type="scientific">Flavimobilis marinus</name>
    <dbReference type="NCBI Taxonomy" id="285351"/>
    <lineage>
        <taxon>Bacteria</taxon>
        <taxon>Bacillati</taxon>
        <taxon>Actinomycetota</taxon>
        <taxon>Actinomycetes</taxon>
        <taxon>Micrococcales</taxon>
        <taxon>Jonesiaceae</taxon>
        <taxon>Flavimobilis</taxon>
    </lineage>
</organism>
<evidence type="ECO:0000256" key="3">
    <source>
        <dbReference type="ARBA" id="ARBA00023125"/>
    </source>
</evidence>
<keyword evidence="3" id="KW-0238">DNA-binding</keyword>
<evidence type="ECO:0000256" key="2">
    <source>
        <dbReference type="ARBA" id="ARBA00023015"/>
    </source>
</evidence>
<sequence>MPTRDQDVLRAASMYYLQDMKMETIARHLETSRSTVSRMIKEARETGLVEISLRPAHTRAPGLGQRIRDTYGVEAFVVAVPDSHSQLDRLHQVARTTARLVGTWFGSEMVLAVAWGTTLATIVPYLTTKETRGSAVVQLNGAANTRTSGVDYAGDLMAGIGHAFGAHVHYFPVPAFFDYAGTKEAMWRERSVQRVVELQQRADIALFSVGALRGELPSHVYSAGYLEPDDVTRLDREGVVGDVCTVFLREDGTYRDIEINQRATGPSPDQLRAIPRRVCAVAGDNKVLPLRAALRAGAMTHLIVDELTAARLLEQ</sequence>
<dbReference type="Gene3D" id="3.40.50.1360">
    <property type="match status" value="1"/>
</dbReference>
<dbReference type="Pfam" id="PF04198">
    <property type="entry name" value="Sugar-bind"/>
    <property type="match status" value="1"/>
</dbReference>
<protein>
    <submittedName>
        <fullName evidence="6">Transcriptional regulator</fullName>
    </submittedName>
</protein>
<keyword evidence="2" id="KW-0805">Transcription regulation</keyword>
<gene>
    <name evidence="6" type="ORF">SAMN04488035_0214</name>
</gene>
<accession>A0A1I2CPA8</accession>
<dbReference type="PANTHER" id="PTHR34294">
    <property type="entry name" value="TRANSCRIPTIONAL REGULATOR-RELATED"/>
    <property type="match status" value="1"/>
</dbReference>
<keyword evidence="7" id="KW-1185">Reference proteome</keyword>
<keyword evidence="4" id="KW-0804">Transcription</keyword>
<proteinExistence type="inferred from homology"/>
<name>A0A1I2CPA8_9MICO</name>
<dbReference type="RefSeq" id="WP_093374263.1">
    <property type="nucleotide sequence ID" value="NZ_BNAN01000001.1"/>
</dbReference>
<evidence type="ECO:0000313" key="6">
    <source>
        <dbReference type="EMBL" id="SFE70219.1"/>
    </source>
</evidence>
<dbReference type="GO" id="GO:0030246">
    <property type="term" value="F:carbohydrate binding"/>
    <property type="evidence" value="ECO:0007669"/>
    <property type="project" value="InterPro"/>
</dbReference>
<feature type="domain" description="Sugar-binding" evidence="5">
    <location>
        <begin position="63"/>
        <end position="314"/>
    </location>
</feature>
<dbReference type="EMBL" id="FONZ01000001">
    <property type="protein sequence ID" value="SFE70219.1"/>
    <property type="molecule type" value="Genomic_DNA"/>
</dbReference>
<dbReference type="STRING" id="285351.SAMN04488035_0214"/>
<evidence type="ECO:0000313" key="7">
    <source>
        <dbReference type="Proteomes" id="UP000198520"/>
    </source>
</evidence>
<evidence type="ECO:0000256" key="1">
    <source>
        <dbReference type="ARBA" id="ARBA00010466"/>
    </source>
</evidence>